<dbReference type="GO" id="GO:0004585">
    <property type="term" value="F:ornithine carbamoyltransferase activity"/>
    <property type="evidence" value="ECO:0007669"/>
    <property type="project" value="UniProtKB-EC"/>
</dbReference>
<keyword evidence="7" id="KW-1185">Reference proteome</keyword>
<protein>
    <recommendedName>
        <fullName evidence="2">Ornithine carbamoyltransferase</fullName>
        <ecNumber evidence="2">2.1.3.3</ecNumber>
    </recommendedName>
</protein>
<dbReference type="NCBIfam" id="NF001986">
    <property type="entry name" value="PRK00779.1"/>
    <property type="match status" value="1"/>
</dbReference>
<dbReference type="Pfam" id="PF02729">
    <property type="entry name" value="OTCace_N"/>
    <property type="match status" value="1"/>
</dbReference>
<proteinExistence type="inferred from homology"/>
<dbReference type="Proteomes" id="UP001168167">
    <property type="component" value="Unassembled WGS sequence"/>
</dbReference>
<evidence type="ECO:0000256" key="1">
    <source>
        <dbReference type="ARBA" id="ARBA00022679"/>
    </source>
</evidence>
<comment type="similarity">
    <text evidence="3">Belongs to the aspartate/ornithine carbamoyltransferase superfamily.</text>
</comment>
<dbReference type="InterPro" id="IPR006130">
    <property type="entry name" value="Asp/Orn_carbamoylTrfase"/>
</dbReference>
<dbReference type="EMBL" id="JANQAO010000002">
    <property type="protein sequence ID" value="MDM5147456.1"/>
    <property type="molecule type" value="Genomic_DNA"/>
</dbReference>
<organism evidence="6 7">
    <name type="scientific">Candidatus Doriopsillibacter californiensis</name>
    <dbReference type="NCBI Taxonomy" id="2970740"/>
    <lineage>
        <taxon>Bacteria</taxon>
        <taxon>Pseudomonadati</taxon>
        <taxon>Pseudomonadota</taxon>
        <taxon>Gammaproteobacteria</taxon>
        <taxon>Candidatus Tethybacterales</taxon>
        <taxon>Candidatus Persebacteraceae</taxon>
        <taxon>Candidatus Doriopsillibacter</taxon>
    </lineage>
</organism>
<keyword evidence="1 3" id="KW-0808">Transferase</keyword>
<evidence type="ECO:0000256" key="2">
    <source>
        <dbReference type="NCBIfam" id="TIGR00658"/>
    </source>
</evidence>
<dbReference type="PANTHER" id="PTHR45753">
    <property type="entry name" value="ORNITHINE CARBAMOYLTRANSFERASE, MITOCHONDRIAL"/>
    <property type="match status" value="1"/>
</dbReference>
<dbReference type="PANTHER" id="PTHR45753:SF3">
    <property type="entry name" value="ORNITHINE TRANSCARBAMYLASE, MITOCHONDRIAL"/>
    <property type="match status" value="1"/>
</dbReference>
<name>A0ABT7QL61_9GAMM</name>
<dbReference type="Gene3D" id="3.40.50.1370">
    <property type="entry name" value="Aspartate/ornithine carbamoyltransferase"/>
    <property type="match status" value="2"/>
</dbReference>
<evidence type="ECO:0000313" key="6">
    <source>
        <dbReference type="EMBL" id="MDM5147456.1"/>
    </source>
</evidence>
<reference evidence="6" key="2">
    <citation type="journal article" date="2023" name="Microbiome">
        <title>Synthase-selected sorting approach identifies a beta-lactone synthase in a nudibranch symbiotic bacterium.</title>
        <authorList>
            <person name="Dzunkova M."/>
            <person name="La Clair J.J."/>
            <person name="Tyml T."/>
            <person name="Doud D."/>
            <person name="Schulz F."/>
            <person name="Piquer-Esteban S."/>
            <person name="Porcel Sanchis D."/>
            <person name="Osborn A."/>
            <person name="Robinson D."/>
            <person name="Louie K.B."/>
            <person name="Bowen B.P."/>
            <person name="Bowers R.M."/>
            <person name="Lee J."/>
            <person name="Arnau V."/>
            <person name="Diaz-Villanueva W."/>
            <person name="Stepanauskas R."/>
            <person name="Gosliner T."/>
            <person name="Date S.V."/>
            <person name="Northen T.R."/>
            <person name="Cheng J.F."/>
            <person name="Burkart M.D."/>
            <person name="Woyke T."/>
        </authorList>
    </citation>
    <scope>NUCLEOTIDE SEQUENCE</scope>
    <source>
        <strain evidence="6">Df01</strain>
    </source>
</reference>
<dbReference type="InterPro" id="IPR006131">
    <property type="entry name" value="Asp_carbamoyltransf_Asp/Orn-bd"/>
</dbReference>
<dbReference type="EC" id="2.1.3.3" evidence="2"/>
<evidence type="ECO:0000256" key="3">
    <source>
        <dbReference type="RuleBase" id="RU003634"/>
    </source>
</evidence>
<feature type="domain" description="Aspartate/ornithine carbamoyltransferase Asp/Orn-binding" evidence="4">
    <location>
        <begin position="150"/>
        <end position="288"/>
    </location>
</feature>
<evidence type="ECO:0000313" key="7">
    <source>
        <dbReference type="Proteomes" id="UP001168167"/>
    </source>
</evidence>
<feature type="domain" description="Aspartate/ornithine carbamoyltransferase carbamoyl-P binding" evidence="5">
    <location>
        <begin position="3"/>
        <end position="143"/>
    </location>
</feature>
<reference evidence="6" key="1">
    <citation type="submission" date="2022-08" db="EMBL/GenBank/DDBJ databases">
        <authorList>
            <person name="Dzunkova M."/>
            <person name="La Clair J."/>
            <person name="Tyml T."/>
            <person name="Doud D."/>
            <person name="Schulz F."/>
            <person name="Piquer S."/>
            <person name="Porcel Sanchis D."/>
            <person name="Osborn A."/>
            <person name="Robinson D."/>
            <person name="Louie K.B."/>
            <person name="Bowen B.P."/>
            <person name="Bowers R."/>
            <person name="Lee J."/>
            <person name="Arnau Llombart V."/>
            <person name="Diaz Villanueva W."/>
            <person name="Gosliner T."/>
            <person name="Northen T."/>
            <person name="Cheng J.-F."/>
            <person name="Burkart M.D."/>
            <person name="Woyke T."/>
        </authorList>
    </citation>
    <scope>NUCLEOTIDE SEQUENCE</scope>
    <source>
        <strain evidence="6">Df01</strain>
    </source>
</reference>
<dbReference type="SUPFAM" id="SSF53671">
    <property type="entry name" value="Aspartate/ornithine carbamoyltransferase"/>
    <property type="match status" value="1"/>
</dbReference>
<dbReference type="InterPro" id="IPR006132">
    <property type="entry name" value="Asp/Orn_carbamoyltranf_P-bd"/>
</dbReference>
<evidence type="ECO:0000259" key="5">
    <source>
        <dbReference type="Pfam" id="PF02729"/>
    </source>
</evidence>
<dbReference type="InterPro" id="IPR002292">
    <property type="entry name" value="Orn/put_carbamltrans"/>
</dbReference>
<evidence type="ECO:0000259" key="4">
    <source>
        <dbReference type="Pfam" id="PF00185"/>
    </source>
</evidence>
<comment type="caution">
    <text evidence="6">The sequence shown here is derived from an EMBL/GenBank/DDBJ whole genome shotgun (WGS) entry which is preliminary data.</text>
</comment>
<dbReference type="Pfam" id="PF00185">
    <property type="entry name" value="OTCace"/>
    <property type="match status" value="1"/>
</dbReference>
<accession>A0ABT7QL61</accession>
<dbReference type="NCBIfam" id="TIGR00658">
    <property type="entry name" value="orni_carb_tr"/>
    <property type="match status" value="1"/>
</dbReference>
<dbReference type="PROSITE" id="PS00097">
    <property type="entry name" value="CARBAMOYLTRANSFERASE"/>
    <property type="match status" value="1"/>
</dbReference>
<dbReference type="InterPro" id="IPR036901">
    <property type="entry name" value="Asp/Orn_carbamoylTrfase_sf"/>
</dbReference>
<sequence>MLKHYLDFNSLSAEEIADLLRRAIARKVQVKRGERPPTLASRALLMIFEKASTRTRASFSAAMSQAGGQAQVFDLAQSQRARGESIADTARSISSMFDAVMIRANHHATIEEFAAHSACPVINGLSDRSHPCQVLADVMTFEELRGSLAGRKIAWIGDCNNVFFSWAQAADILGATLVVACPASYRFDETPAGVTITDLDTAVDGAALVMTDVWVSMGDEDAHARQAAFAGYCVNAELMARAEKDALFMHCLPAHRGEEVAAEVIDGPHSVVWQQAENRLHAQKALLEKLLGTED</sequence>
<dbReference type="PRINTS" id="PR00100">
    <property type="entry name" value="AOTCASE"/>
</dbReference>
<gene>
    <name evidence="6" type="primary">argF</name>
    <name evidence="6" type="ORF">NQX30_03605</name>
</gene>
<dbReference type="PRINTS" id="PR00102">
    <property type="entry name" value="OTCASE"/>
</dbReference>